<dbReference type="InterPro" id="IPR006680">
    <property type="entry name" value="Amidohydro-rel"/>
</dbReference>
<evidence type="ECO:0000256" key="1">
    <source>
        <dbReference type="ARBA" id="ARBA00001947"/>
    </source>
</evidence>
<dbReference type="SUPFAM" id="SSF51556">
    <property type="entry name" value="Metallo-dependent hydrolases"/>
    <property type="match status" value="1"/>
</dbReference>
<name>A0AA37HHD9_9HYPH</name>
<protein>
    <submittedName>
        <fullName evidence="7">D-hydantoinase</fullName>
    </submittedName>
</protein>
<dbReference type="Gene3D" id="2.30.40.10">
    <property type="entry name" value="Urease, subunit C, domain 1"/>
    <property type="match status" value="1"/>
</dbReference>
<dbReference type="NCBIfam" id="TIGR02033">
    <property type="entry name" value="D-hydantoinase"/>
    <property type="match status" value="1"/>
</dbReference>
<comment type="PTM">
    <text evidence="5">Carbamylation allows a single lysine to coordinate two divalent metal cations.</text>
</comment>
<comment type="caution">
    <text evidence="7">The sequence shown here is derived from an EMBL/GenBank/DDBJ whole genome shotgun (WGS) entry which is preliminary data.</text>
</comment>
<evidence type="ECO:0000256" key="4">
    <source>
        <dbReference type="ARBA" id="ARBA00022801"/>
    </source>
</evidence>
<dbReference type="CDD" id="cd01314">
    <property type="entry name" value="D-HYD"/>
    <property type="match status" value="1"/>
</dbReference>
<dbReference type="InterPro" id="IPR011778">
    <property type="entry name" value="Hydantoinase/dihydroPyrase"/>
</dbReference>
<evidence type="ECO:0000256" key="5">
    <source>
        <dbReference type="PIRSR" id="PIRSR611778-50"/>
    </source>
</evidence>
<sequence>MTRAGDLPEGIPNAHSLLLSASQSVTRMSDSTLPTFDTVIRGGTVATASDVFSADLGISDGRITAIGLDLAPGRREIDATDKLVLPGGVDSHAHIEQLSASGLMNADTWESATRSAALGGTTSVIAFAAQHVGMDLAKVVEDYTALARAGAVIDYAFHLIIADATEKALTQDIPALVQAGHSSLKAFMTYDRLRLADEALLDLMAAAKESGALVCVHAENHGLIAFASRQLLKEGKTAPKYHAASHPRLSESEAFERVVRFSQFLDQPVMIFHVSTEEGAAILRRARGEGAKVYAETCPQYLFLTESDLDRPGLEGAKWMCSPPLREARDQEALWRALDLGDLQTVSSDHAPYRYDETGKLKAGPGATFKEIANGMPGLQMRLPLLFDAMVSGGRLGLRKFVEITATAPARIYGLANKGSVAVGQDADLCLWDPSRRVTLSDEIVEDRTGFTPYAGRTVTGWPETVLCRGRVIVEGGAVTAEAGSGAPISRG</sequence>
<reference evidence="7" key="1">
    <citation type="journal article" date="2016" name="Front. Microbiol.">
        <title>Genome Sequence of the Piezophilic, Mesophilic Sulfate-Reducing Bacterium Desulfovibrio indicus J2T.</title>
        <authorList>
            <person name="Cao J."/>
            <person name="Maignien L."/>
            <person name="Shao Z."/>
            <person name="Alain K."/>
            <person name="Jebbar M."/>
        </authorList>
    </citation>
    <scope>NUCLEOTIDE SEQUENCE</scope>
    <source>
        <strain evidence="7">JCM 32048</strain>
    </source>
</reference>
<evidence type="ECO:0000313" key="8">
    <source>
        <dbReference type="Proteomes" id="UP001055286"/>
    </source>
</evidence>
<dbReference type="InterPro" id="IPR032466">
    <property type="entry name" value="Metal_Hydrolase"/>
</dbReference>
<proteinExistence type="inferred from homology"/>
<dbReference type="AlphaFoldDB" id="A0AA37HHD9"/>
<organism evidence="7 8">
    <name type="scientific">Methylobacterium frigidaeris</name>
    <dbReference type="NCBI Taxonomy" id="2038277"/>
    <lineage>
        <taxon>Bacteria</taxon>
        <taxon>Pseudomonadati</taxon>
        <taxon>Pseudomonadota</taxon>
        <taxon>Alphaproteobacteria</taxon>
        <taxon>Hyphomicrobiales</taxon>
        <taxon>Methylobacteriaceae</taxon>
        <taxon>Methylobacterium</taxon>
    </lineage>
</organism>
<evidence type="ECO:0000259" key="6">
    <source>
        <dbReference type="Pfam" id="PF01979"/>
    </source>
</evidence>
<feature type="modified residue" description="N6-carboxylysine" evidence="5">
    <location>
        <position position="185"/>
    </location>
</feature>
<dbReference type="Gene3D" id="3.20.20.140">
    <property type="entry name" value="Metal-dependent hydrolases"/>
    <property type="match status" value="1"/>
</dbReference>
<dbReference type="PANTHER" id="PTHR11647:SF1">
    <property type="entry name" value="COLLAPSIN RESPONSE MEDIATOR PROTEIN"/>
    <property type="match status" value="1"/>
</dbReference>
<accession>A0AA37HHD9</accession>
<dbReference type="Pfam" id="PF01979">
    <property type="entry name" value="Amidohydro_1"/>
    <property type="match status" value="1"/>
</dbReference>
<keyword evidence="8" id="KW-1185">Reference proteome</keyword>
<dbReference type="GO" id="GO:0005829">
    <property type="term" value="C:cytosol"/>
    <property type="evidence" value="ECO:0007669"/>
    <property type="project" value="TreeGrafter"/>
</dbReference>
<dbReference type="SUPFAM" id="SSF51338">
    <property type="entry name" value="Composite domain of metallo-dependent hydrolases"/>
    <property type="match status" value="1"/>
</dbReference>
<dbReference type="NCBIfam" id="NF009941">
    <property type="entry name" value="PRK13404.1"/>
    <property type="match status" value="1"/>
</dbReference>
<keyword evidence="4" id="KW-0378">Hydrolase</keyword>
<dbReference type="InterPro" id="IPR050378">
    <property type="entry name" value="Metallo-dep_Hydrolases_sf"/>
</dbReference>
<comment type="similarity">
    <text evidence="2">Belongs to the metallo-dependent hydrolases superfamily. Hydantoinase/dihydropyrimidinase family.</text>
</comment>
<dbReference type="InterPro" id="IPR011059">
    <property type="entry name" value="Metal-dep_hydrolase_composite"/>
</dbReference>
<gene>
    <name evidence="7" type="primary">hyuA_4</name>
    <name evidence="7" type="ORF">MPEAHAMD_5796</name>
</gene>
<dbReference type="GO" id="GO:0016812">
    <property type="term" value="F:hydrolase activity, acting on carbon-nitrogen (but not peptide) bonds, in cyclic amides"/>
    <property type="evidence" value="ECO:0007669"/>
    <property type="project" value="TreeGrafter"/>
</dbReference>
<reference evidence="7" key="2">
    <citation type="submission" date="2021-08" db="EMBL/GenBank/DDBJ databases">
        <authorList>
            <person name="Tani A."/>
            <person name="Ola A."/>
            <person name="Ogura Y."/>
            <person name="Katsura K."/>
            <person name="Hayashi T."/>
        </authorList>
    </citation>
    <scope>NUCLEOTIDE SEQUENCE</scope>
    <source>
        <strain evidence="7">JCM 32048</strain>
    </source>
</reference>
<evidence type="ECO:0000313" key="7">
    <source>
        <dbReference type="EMBL" id="GJD65601.1"/>
    </source>
</evidence>
<dbReference type="FunFam" id="3.20.20.140:FF:000174">
    <property type="entry name" value="Dihydropyrimidinase-related protein 2"/>
    <property type="match status" value="1"/>
</dbReference>
<feature type="domain" description="Amidohydrolase-related" evidence="6">
    <location>
        <begin position="83"/>
        <end position="472"/>
    </location>
</feature>
<comment type="cofactor">
    <cofactor evidence="1">
        <name>Zn(2+)</name>
        <dbReference type="ChEBI" id="CHEBI:29105"/>
    </cofactor>
</comment>
<dbReference type="Proteomes" id="UP001055286">
    <property type="component" value="Unassembled WGS sequence"/>
</dbReference>
<evidence type="ECO:0000256" key="2">
    <source>
        <dbReference type="ARBA" id="ARBA00008829"/>
    </source>
</evidence>
<dbReference type="GO" id="GO:0046872">
    <property type="term" value="F:metal ion binding"/>
    <property type="evidence" value="ECO:0007669"/>
    <property type="project" value="UniProtKB-KW"/>
</dbReference>
<evidence type="ECO:0000256" key="3">
    <source>
        <dbReference type="ARBA" id="ARBA00022723"/>
    </source>
</evidence>
<keyword evidence="3" id="KW-0479">Metal-binding</keyword>
<dbReference type="PANTHER" id="PTHR11647">
    <property type="entry name" value="HYDRANTOINASE/DIHYDROPYRIMIDINASE FAMILY MEMBER"/>
    <property type="match status" value="1"/>
</dbReference>
<dbReference type="EMBL" id="BPQJ01000043">
    <property type="protein sequence ID" value="GJD65601.1"/>
    <property type="molecule type" value="Genomic_DNA"/>
</dbReference>